<dbReference type="Ensembl" id="ENSPMET00000026713.1">
    <property type="protein sequence ID" value="ENSPMEP00000032633.1"/>
    <property type="gene ID" value="ENSPMEG00000020629.1"/>
</dbReference>
<dbReference type="SMART" id="SM00355">
    <property type="entry name" value="ZnF_C2H2"/>
    <property type="match status" value="3"/>
</dbReference>
<dbReference type="PANTHER" id="PTHR24399:SF23">
    <property type="entry name" value="C2H2-TYPE DOMAIN-CONTAINING PROTEIN"/>
    <property type="match status" value="1"/>
</dbReference>
<dbReference type="AlphaFoldDB" id="A0A3B3YZP9"/>
<evidence type="ECO:0000313" key="12">
    <source>
        <dbReference type="Ensembl" id="ENSPMEP00000032633.1"/>
    </source>
</evidence>
<protein>
    <recommendedName>
        <fullName evidence="11">C2H2-type domain-containing protein</fullName>
    </recommendedName>
</protein>
<dbReference type="Pfam" id="PF16177">
    <property type="entry name" value="ACAS_N"/>
    <property type="match status" value="1"/>
</dbReference>
<feature type="domain" description="C2H2-type" evidence="11">
    <location>
        <begin position="1"/>
        <end position="27"/>
    </location>
</feature>
<dbReference type="FunFam" id="3.30.160.60:FF:001927">
    <property type="entry name" value="Zinc finger protein 1184"/>
    <property type="match status" value="1"/>
</dbReference>
<evidence type="ECO:0000256" key="4">
    <source>
        <dbReference type="ARBA" id="ARBA00022771"/>
    </source>
</evidence>
<evidence type="ECO:0000256" key="3">
    <source>
        <dbReference type="ARBA" id="ARBA00022737"/>
    </source>
</evidence>
<evidence type="ECO:0000256" key="2">
    <source>
        <dbReference type="ARBA" id="ARBA00022723"/>
    </source>
</evidence>
<dbReference type="GO" id="GO:0001227">
    <property type="term" value="F:DNA-binding transcription repressor activity, RNA polymerase II-specific"/>
    <property type="evidence" value="ECO:0007669"/>
    <property type="project" value="TreeGrafter"/>
</dbReference>
<keyword evidence="3" id="KW-0677">Repeat</keyword>
<feature type="domain" description="C2H2-type" evidence="11">
    <location>
        <begin position="28"/>
        <end position="55"/>
    </location>
</feature>
<evidence type="ECO:0000256" key="9">
    <source>
        <dbReference type="ARBA" id="ARBA00023242"/>
    </source>
</evidence>
<dbReference type="Gene3D" id="3.40.50.12780">
    <property type="entry name" value="N-terminal domain of ligase-like"/>
    <property type="match status" value="1"/>
</dbReference>
<keyword evidence="6" id="KW-0805">Transcription regulation</keyword>
<evidence type="ECO:0000256" key="7">
    <source>
        <dbReference type="ARBA" id="ARBA00023125"/>
    </source>
</evidence>
<keyword evidence="8" id="KW-0804">Transcription</keyword>
<comment type="subcellular location">
    <subcellularLocation>
        <location evidence="1">Nucleus</location>
    </subcellularLocation>
</comment>
<dbReference type="STRING" id="48701.ENSPMEP00000032633"/>
<evidence type="ECO:0000256" key="1">
    <source>
        <dbReference type="ARBA" id="ARBA00004123"/>
    </source>
</evidence>
<reference evidence="12" key="2">
    <citation type="submission" date="2025-09" db="UniProtKB">
        <authorList>
            <consortium name="Ensembl"/>
        </authorList>
    </citation>
    <scope>IDENTIFICATION</scope>
</reference>
<accession>A0A3B3YZP9</accession>
<dbReference type="GO" id="GO:0005654">
    <property type="term" value="C:nucleoplasm"/>
    <property type="evidence" value="ECO:0007669"/>
    <property type="project" value="TreeGrafter"/>
</dbReference>
<dbReference type="GO" id="GO:0000978">
    <property type="term" value="F:RNA polymerase II cis-regulatory region sequence-specific DNA binding"/>
    <property type="evidence" value="ECO:0007669"/>
    <property type="project" value="TreeGrafter"/>
</dbReference>
<evidence type="ECO:0000256" key="10">
    <source>
        <dbReference type="PROSITE-ProRule" id="PRU00042"/>
    </source>
</evidence>
<proteinExistence type="predicted"/>
<keyword evidence="2" id="KW-0479">Metal-binding</keyword>
<dbReference type="Pfam" id="PF00096">
    <property type="entry name" value="zf-C2H2"/>
    <property type="match status" value="2"/>
</dbReference>
<organism evidence="12 13">
    <name type="scientific">Poecilia mexicana</name>
    <dbReference type="NCBI Taxonomy" id="48701"/>
    <lineage>
        <taxon>Eukaryota</taxon>
        <taxon>Metazoa</taxon>
        <taxon>Chordata</taxon>
        <taxon>Craniata</taxon>
        <taxon>Vertebrata</taxon>
        <taxon>Euteleostomi</taxon>
        <taxon>Actinopterygii</taxon>
        <taxon>Neopterygii</taxon>
        <taxon>Teleostei</taxon>
        <taxon>Neoteleostei</taxon>
        <taxon>Acanthomorphata</taxon>
        <taxon>Ovalentaria</taxon>
        <taxon>Atherinomorphae</taxon>
        <taxon>Cyprinodontiformes</taxon>
        <taxon>Poeciliidae</taxon>
        <taxon>Poeciliinae</taxon>
        <taxon>Poecilia</taxon>
    </lineage>
</organism>
<dbReference type="InterPro" id="IPR036236">
    <property type="entry name" value="Znf_C2H2_sf"/>
</dbReference>
<dbReference type="InterPro" id="IPR032387">
    <property type="entry name" value="ACAS_N"/>
</dbReference>
<sequence length="201" mass="22911">MCEVCGKAFYHASHLARHALVHQEPRPFSCSTCGRRFTQAANLRSHQATHAGEKQLCSVCGKSFRCLRNHMISRHGNRTIWVLLGRRSSSGPNWAPVRSLSRLPHRDLFRLSVIEPDRFWGPATADRLYGAEPFQRVQDCHLNRARIRWFLGGKRNVSVNCLDVHVDSHPDQVALIWERDEPCTEFTHTHGDGPAHLHDAP</sequence>
<dbReference type="SUPFAM" id="SSF56801">
    <property type="entry name" value="Acetyl-CoA synthetase-like"/>
    <property type="match status" value="1"/>
</dbReference>
<dbReference type="PANTHER" id="PTHR24399">
    <property type="entry name" value="ZINC FINGER AND BTB DOMAIN-CONTAINING"/>
    <property type="match status" value="1"/>
</dbReference>
<evidence type="ECO:0000256" key="5">
    <source>
        <dbReference type="ARBA" id="ARBA00022833"/>
    </source>
</evidence>
<evidence type="ECO:0000313" key="13">
    <source>
        <dbReference type="Proteomes" id="UP000261480"/>
    </source>
</evidence>
<dbReference type="InterPro" id="IPR013087">
    <property type="entry name" value="Znf_C2H2_type"/>
</dbReference>
<dbReference type="Proteomes" id="UP000261480">
    <property type="component" value="Unplaced"/>
</dbReference>
<dbReference type="PROSITE" id="PS00028">
    <property type="entry name" value="ZINC_FINGER_C2H2_1"/>
    <property type="match status" value="2"/>
</dbReference>
<keyword evidence="9" id="KW-0539">Nucleus</keyword>
<name>A0A3B3YZP9_9TELE</name>
<keyword evidence="13" id="KW-1185">Reference proteome</keyword>
<dbReference type="FunFam" id="3.30.160.60:FF:000446">
    <property type="entry name" value="Zinc finger protein"/>
    <property type="match status" value="1"/>
</dbReference>
<keyword evidence="5" id="KW-0862">Zinc</keyword>
<keyword evidence="4 10" id="KW-0863">Zinc-finger</keyword>
<reference evidence="12" key="1">
    <citation type="submission" date="2025-08" db="UniProtKB">
        <authorList>
            <consortium name="Ensembl"/>
        </authorList>
    </citation>
    <scope>IDENTIFICATION</scope>
</reference>
<dbReference type="InterPro" id="IPR042099">
    <property type="entry name" value="ANL_N_sf"/>
</dbReference>
<dbReference type="SUPFAM" id="SSF57667">
    <property type="entry name" value="beta-beta-alpha zinc fingers"/>
    <property type="match status" value="1"/>
</dbReference>
<keyword evidence="7" id="KW-0238">DNA-binding</keyword>
<dbReference type="Gene3D" id="3.30.160.60">
    <property type="entry name" value="Classic Zinc Finger"/>
    <property type="match status" value="2"/>
</dbReference>
<dbReference type="PROSITE" id="PS50157">
    <property type="entry name" value="ZINC_FINGER_C2H2_2"/>
    <property type="match status" value="2"/>
</dbReference>
<dbReference type="GO" id="GO:0008270">
    <property type="term" value="F:zinc ion binding"/>
    <property type="evidence" value="ECO:0007669"/>
    <property type="project" value="UniProtKB-KW"/>
</dbReference>
<evidence type="ECO:0000256" key="6">
    <source>
        <dbReference type="ARBA" id="ARBA00023015"/>
    </source>
</evidence>
<evidence type="ECO:0000256" key="8">
    <source>
        <dbReference type="ARBA" id="ARBA00023163"/>
    </source>
</evidence>
<evidence type="ECO:0000259" key="11">
    <source>
        <dbReference type="PROSITE" id="PS50157"/>
    </source>
</evidence>